<name>A0A5B9WAT7_9BACT</name>
<dbReference type="GO" id="GO:0051213">
    <property type="term" value="F:dioxygenase activity"/>
    <property type="evidence" value="ECO:0007669"/>
    <property type="project" value="UniProtKB-KW"/>
</dbReference>
<dbReference type="Proteomes" id="UP000324233">
    <property type="component" value="Chromosome"/>
</dbReference>
<keyword evidence="3" id="KW-1185">Reference proteome</keyword>
<dbReference type="AlphaFoldDB" id="A0A5B9WAT7"/>
<proteinExistence type="predicted"/>
<dbReference type="Gene3D" id="3.10.180.10">
    <property type="entry name" value="2,3-Dihydroxybiphenyl 1,2-Dioxygenase, domain 1"/>
    <property type="match status" value="1"/>
</dbReference>
<dbReference type="OrthoDB" id="1270449at2"/>
<dbReference type="InterPro" id="IPR029068">
    <property type="entry name" value="Glyas_Bleomycin-R_OHBP_Dase"/>
</dbReference>
<dbReference type="RefSeq" id="WP_148597164.1">
    <property type="nucleotide sequence ID" value="NZ_CP042997.1"/>
</dbReference>
<evidence type="ECO:0000313" key="2">
    <source>
        <dbReference type="EMBL" id="QEH37633.1"/>
    </source>
</evidence>
<gene>
    <name evidence="2" type="ORF">OJF2_62240</name>
</gene>
<reference evidence="2 3" key="1">
    <citation type="submission" date="2019-08" db="EMBL/GenBank/DDBJ databases">
        <title>Deep-cultivation of Planctomycetes and their phenomic and genomic characterization uncovers novel biology.</title>
        <authorList>
            <person name="Wiegand S."/>
            <person name="Jogler M."/>
            <person name="Boedeker C."/>
            <person name="Pinto D."/>
            <person name="Vollmers J."/>
            <person name="Rivas-Marin E."/>
            <person name="Kohn T."/>
            <person name="Peeters S.H."/>
            <person name="Heuer A."/>
            <person name="Rast P."/>
            <person name="Oberbeckmann S."/>
            <person name="Bunk B."/>
            <person name="Jeske O."/>
            <person name="Meyerdierks A."/>
            <person name="Storesund J.E."/>
            <person name="Kallscheuer N."/>
            <person name="Luecker S."/>
            <person name="Lage O.M."/>
            <person name="Pohl T."/>
            <person name="Merkel B.J."/>
            <person name="Hornburger P."/>
            <person name="Mueller R.-W."/>
            <person name="Bruemmer F."/>
            <person name="Labrenz M."/>
            <person name="Spormann A.M."/>
            <person name="Op den Camp H."/>
            <person name="Overmann J."/>
            <person name="Amann R."/>
            <person name="Jetten M.S.M."/>
            <person name="Mascher T."/>
            <person name="Medema M.H."/>
            <person name="Devos D.P."/>
            <person name="Kaster A.-K."/>
            <person name="Ovreas L."/>
            <person name="Rohde M."/>
            <person name="Galperin M.Y."/>
            <person name="Jogler C."/>
        </authorList>
    </citation>
    <scope>NUCLEOTIDE SEQUENCE [LARGE SCALE GENOMIC DNA]</scope>
    <source>
        <strain evidence="2 3">OJF2</strain>
    </source>
</reference>
<dbReference type="InterPro" id="IPR004360">
    <property type="entry name" value="Glyas_Fos-R_dOase_dom"/>
</dbReference>
<dbReference type="CDD" id="cd06587">
    <property type="entry name" value="VOC"/>
    <property type="match status" value="1"/>
</dbReference>
<keyword evidence="2" id="KW-0560">Oxidoreductase</keyword>
<dbReference type="KEGG" id="agv:OJF2_62240"/>
<dbReference type="PANTHER" id="PTHR36113:SF3">
    <property type="entry name" value="SLL5075 PROTEIN"/>
    <property type="match status" value="1"/>
</dbReference>
<dbReference type="InterPro" id="IPR037523">
    <property type="entry name" value="VOC_core"/>
</dbReference>
<protein>
    <submittedName>
        <fullName evidence="2">Glyoxalase/Bleomycin resistance protein/Dioxygenase superfamily protein</fullName>
    </submittedName>
</protein>
<dbReference type="PROSITE" id="PS51819">
    <property type="entry name" value="VOC"/>
    <property type="match status" value="1"/>
</dbReference>
<dbReference type="EMBL" id="CP042997">
    <property type="protein sequence ID" value="QEH37633.1"/>
    <property type="molecule type" value="Genomic_DNA"/>
</dbReference>
<dbReference type="InterPro" id="IPR051332">
    <property type="entry name" value="Fosfomycin_Res_Enzymes"/>
</dbReference>
<feature type="domain" description="VOC" evidence="1">
    <location>
        <begin position="2"/>
        <end position="119"/>
    </location>
</feature>
<dbReference type="Pfam" id="PF00903">
    <property type="entry name" value="Glyoxalase"/>
    <property type="match status" value="1"/>
</dbReference>
<sequence>MGLNHVQLRVADVAANRAFFEDHFGLRCVADRGDVLAVLADEDSIVALNHFPKAADFTYPDDYWAFHIGFLQPNRERVDAIHASLKAGGYAPEEPREFHGAWTFYVKAPGGFYVEVGHQHSLSDGGVGGS</sequence>
<keyword evidence="2" id="KW-0223">Dioxygenase</keyword>
<evidence type="ECO:0000313" key="3">
    <source>
        <dbReference type="Proteomes" id="UP000324233"/>
    </source>
</evidence>
<accession>A0A5B9WAT7</accession>
<dbReference type="SUPFAM" id="SSF54593">
    <property type="entry name" value="Glyoxalase/Bleomycin resistance protein/Dihydroxybiphenyl dioxygenase"/>
    <property type="match status" value="1"/>
</dbReference>
<evidence type="ECO:0000259" key="1">
    <source>
        <dbReference type="PROSITE" id="PS51819"/>
    </source>
</evidence>
<dbReference type="PANTHER" id="PTHR36113">
    <property type="entry name" value="LYASE, PUTATIVE-RELATED-RELATED"/>
    <property type="match status" value="1"/>
</dbReference>
<organism evidence="2 3">
    <name type="scientific">Aquisphaera giovannonii</name>
    <dbReference type="NCBI Taxonomy" id="406548"/>
    <lineage>
        <taxon>Bacteria</taxon>
        <taxon>Pseudomonadati</taxon>
        <taxon>Planctomycetota</taxon>
        <taxon>Planctomycetia</taxon>
        <taxon>Isosphaerales</taxon>
        <taxon>Isosphaeraceae</taxon>
        <taxon>Aquisphaera</taxon>
    </lineage>
</organism>